<dbReference type="GO" id="GO:0016618">
    <property type="term" value="F:hydroxypyruvate reductase [NAD(P)H] activity"/>
    <property type="evidence" value="ECO:0007669"/>
    <property type="project" value="TreeGrafter"/>
</dbReference>
<dbReference type="Gene3D" id="3.40.50.720">
    <property type="entry name" value="NAD(P)-binding Rossmann-like Domain"/>
    <property type="match status" value="2"/>
</dbReference>
<dbReference type="SUPFAM" id="SSF52283">
    <property type="entry name" value="Formate/glycerate dehydrogenase catalytic domain-like"/>
    <property type="match status" value="1"/>
</dbReference>
<organism evidence="6">
    <name type="scientific">marine metagenome</name>
    <dbReference type="NCBI Taxonomy" id="408172"/>
    <lineage>
        <taxon>unclassified sequences</taxon>
        <taxon>metagenomes</taxon>
        <taxon>ecological metagenomes</taxon>
    </lineage>
</organism>
<dbReference type="AlphaFoldDB" id="A0A381VAG5"/>
<keyword evidence="3" id="KW-0520">NAD</keyword>
<dbReference type="InterPro" id="IPR036291">
    <property type="entry name" value="NAD(P)-bd_dom_sf"/>
</dbReference>
<sequence>MPKPVVVVTRRWTRRAQDLLAERFDARLNPDDTLLNLEEILARCRGATVLCPWGGDRLDSAFVSRLPDSIRLIACVSAGTEHIDVAAAKARNIPVSNTPDVVTEETADLTLALMLGVNRRLVHGDRLVRERGWAGISIDDPNGGTRVWGKTLGIVGLGGIGAAVARRAQAFRMPLLYHGRTRRPKLESDLGAVYCENLDELLVRSDIVSLHCPLTGETRNMIDARALSLMQPGAVLINTARGGVVDETALIEALKGGVIAGAGLDVFQNEPLVSQGLLALDNVLLSPHVGTATVETRDEMGMRVIDNIEAFLATGRPRDEVAP</sequence>
<dbReference type="Pfam" id="PF02826">
    <property type="entry name" value="2-Hacid_dh_C"/>
    <property type="match status" value="1"/>
</dbReference>
<dbReference type="InterPro" id="IPR050223">
    <property type="entry name" value="D-isomer_2-hydroxyacid_DH"/>
</dbReference>
<proteinExistence type="inferred from homology"/>
<feature type="domain" description="D-isomer specific 2-hydroxyacid dehydrogenase catalytic" evidence="4">
    <location>
        <begin position="15"/>
        <end position="321"/>
    </location>
</feature>
<evidence type="ECO:0000259" key="5">
    <source>
        <dbReference type="Pfam" id="PF02826"/>
    </source>
</evidence>
<dbReference type="GO" id="GO:0051287">
    <property type="term" value="F:NAD binding"/>
    <property type="evidence" value="ECO:0007669"/>
    <property type="project" value="InterPro"/>
</dbReference>
<dbReference type="InterPro" id="IPR006139">
    <property type="entry name" value="D-isomer_2_OHA_DH_cat_dom"/>
</dbReference>
<evidence type="ECO:0000259" key="4">
    <source>
        <dbReference type="Pfam" id="PF00389"/>
    </source>
</evidence>
<dbReference type="PROSITE" id="PS00671">
    <property type="entry name" value="D_2_HYDROXYACID_DH_3"/>
    <property type="match status" value="1"/>
</dbReference>
<reference evidence="6" key="1">
    <citation type="submission" date="2018-05" db="EMBL/GenBank/DDBJ databases">
        <authorList>
            <person name="Lanie J.A."/>
            <person name="Ng W.-L."/>
            <person name="Kazmierczak K.M."/>
            <person name="Andrzejewski T.M."/>
            <person name="Davidsen T.M."/>
            <person name="Wayne K.J."/>
            <person name="Tettelin H."/>
            <person name="Glass J.I."/>
            <person name="Rusch D."/>
            <person name="Podicherti R."/>
            <person name="Tsui H.-C.T."/>
            <person name="Winkler M.E."/>
        </authorList>
    </citation>
    <scope>NUCLEOTIDE SEQUENCE</scope>
</reference>
<feature type="domain" description="D-isomer specific 2-hydroxyacid dehydrogenase NAD-binding" evidence="5">
    <location>
        <begin position="111"/>
        <end position="290"/>
    </location>
</feature>
<evidence type="ECO:0008006" key="7">
    <source>
        <dbReference type="Google" id="ProtNLM"/>
    </source>
</evidence>
<dbReference type="Pfam" id="PF00389">
    <property type="entry name" value="2-Hacid_dh"/>
    <property type="match status" value="1"/>
</dbReference>
<accession>A0A381VAG5</accession>
<dbReference type="SUPFAM" id="SSF51735">
    <property type="entry name" value="NAD(P)-binding Rossmann-fold domains"/>
    <property type="match status" value="1"/>
</dbReference>
<dbReference type="FunFam" id="3.40.50.720:FF:000203">
    <property type="entry name" value="D-3-phosphoglycerate dehydrogenase (SerA)"/>
    <property type="match status" value="1"/>
</dbReference>
<comment type="similarity">
    <text evidence="1">Belongs to the D-isomer specific 2-hydroxyacid dehydrogenase family.</text>
</comment>
<evidence type="ECO:0000313" key="6">
    <source>
        <dbReference type="EMBL" id="SVA37124.1"/>
    </source>
</evidence>
<keyword evidence="2" id="KW-0560">Oxidoreductase</keyword>
<dbReference type="GO" id="GO:0030267">
    <property type="term" value="F:glyoxylate reductase (NADPH) activity"/>
    <property type="evidence" value="ECO:0007669"/>
    <property type="project" value="TreeGrafter"/>
</dbReference>
<name>A0A381VAG5_9ZZZZ</name>
<dbReference type="EMBL" id="UINC01008240">
    <property type="protein sequence ID" value="SVA37124.1"/>
    <property type="molecule type" value="Genomic_DNA"/>
</dbReference>
<dbReference type="InterPro" id="IPR029753">
    <property type="entry name" value="D-isomer_DH_CS"/>
</dbReference>
<dbReference type="PROSITE" id="PS00670">
    <property type="entry name" value="D_2_HYDROXYACID_DH_2"/>
    <property type="match status" value="1"/>
</dbReference>
<gene>
    <name evidence="6" type="ORF">METZ01_LOCUS89978</name>
</gene>
<dbReference type="GO" id="GO:0005829">
    <property type="term" value="C:cytosol"/>
    <property type="evidence" value="ECO:0007669"/>
    <property type="project" value="TreeGrafter"/>
</dbReference>
<evidence type="ECO:0000256" key="2">
    <source>
        <dbReference type="ARBA" id="ARBA00023002"/>
    </source>
</evidence>
<evidence type="ECO:0000256" key="3">
    <source>
        <dbReference type="ARBA" id="ARBA00023027"/>
    </source>
</evidence>
<dbReference type="PANTHER" id="PTHR10996">
    <property type="entry name" value="2-HYDROXYACID DEHYDROGENASE-RELATED"/>
    <property type="match status" value="1"/>
</dbReference>
<dbReference type="CDD" id="cd05301">
    <property type="entry name" value="GDH"/>
    <property type="match status" value="1"/>
</dbReference>
<protein>
    <recommendedName>
        <fullName evidence="7">D-isomer specific 2-hydroxyacid dehydrogenase NAD-binding domain-containing protein</fullName>
    </recommendedName>
</protein>
<dbReference type="InterPro" id="IPR006140">
    <property type="entry name" value="D-isomer_DH_NAD-bd"/>
</dbReference>
<dbReference type="PANTHER" id="PTHR10996:SF283">
    <property type="entry name" value="GLYOXYLATE_HYDROXYPYRUVATE REDUCTASE B"/>
    <property type="match status" value="1"/>
</dbReference>
<evidence type="ECO:0000256" key="1">
    <source>
        <dbReference type="ARBA" id="ARBA00005854"/>
    </source>
</evidence>